<dbReference type="EMBL" id="OZ034818">
    <property type="protein sequence ID" value="CAL1389421.1"/>
    <property type="molecule type" value="Genomic_DNA"/>
</dbReference>
<evidence type="ECO:0000256" key="1">
    <source>
        <dbReference type="SAM" id="MobiDB-lite"/>
    </source>
</evidence>
<feature type="region of interest" description="Disordered" evidence="1">
    <location>
        <begin position="79"/>
        <end position="98"/>
    </location>
</feature>
<reference evidence="2 3" key="1">
    <citation type="submission" date="2024-04" db="EMBL/GenBank/DDBJ databases">
        <authorList>
            <person name="Fracassetti M."/>
        </authorList>
    </citation>
    <scope>NUCLEOTIDE SEQUENCE [LARGE SCALE GENOMIC DNA]</scope>
</reference>
<keyword evidence="3" id="KW-1185">Reference proteome</keyword>
<evidence type="ECO:0000313" key="2">
    <source>
        <dbReference type="EMBL" id="CAL1389421.1"/>
    </source>
</evidence>
<protein>
    <submittedName>
        <fullName evidence="2">Uncharacterized protein</fullName>
    </submittedName>
</protein>
<dbReference type="Proteomes" id="UP001497516">
    <property type="component" value="Chromosome 5"/>
</dbReference>
<name>A0AAV2ETT0_9ROSI</name>
<organism evidence="2 3">
    <name type="scientific">Linum trigynum</name>
    <dbReference type="NCBI Taxonomy" id="586398"/>
    <lineage>
        <taxon>Eukaryota</taxon>
        <taxon>Viridiplantae</taxon>
        <taxon>Streptophyta</taxon>
        <taxon>Embryophyta</taxon>
        <taxon>Tracheophyta</taxon>
        <taxon>Spermatophyta</taxon>
        <taxon>Magnoliopsida</taxon>
        <taxon>eudicotyledons</taxon>
        <taxon>Gunneridae</taxon>
        <taxon>Pentapetalae</taxon>
        <taxon>rosids</taxon>
        <taxon>fabids</taxon>
        <taxon>Malpighiales</taxon>
        <taxon>Linaceae</taxon>
        <taxon>Linum</taxon>
    </lineage>
</organism>
<sequence length="129" mass="14069">MTGGNQKGFPNQLSLSHPAFFPGSCFQFGLSRIGRFACSWEDLLCLSFNFTSKSKKGRFACNWEEEIWSAMANSELTAAASSLTETHPPAASSIDRGTPEPVPFSAIFSVARNQARSGKWKGQIDGMKI</sequence>
<evidence type="ECO:0000313" key="3">
    <source>
        <dbReference type="Proteomes" id="UP001497516"/>
    </source>
</evidence>
<proteinExistence type="predicted"/>
<accession>A0AAV2ETT0</accession>
<dbReference type="AlphaFoldDB" id="A0AAV2ETT0"/>
<gene>
    <name evidence="2" type="ORF">LTRI10_LOCUS30277</name>
</gene>